<dbReference type="STRING" id="864069.MicloDRAFT_00034820"/>
<protein>
    <submittedName>
        <fullName evidence="1">Uncharacterized protein</fullName>
    </submittedName>
</protein>
<name>I4YSI7_9HYPH</name>
<dbReference type="EMBL" id="JH660645">
    <property type="protein sequence ID" value="EIM26929.1"/>
    <property type="molecule type" value="Genomic_DNA"/>
</dbReference>
<organism evidence="1 2">
    <name type="scientific">Microvirga lotononidis</name>
    <dbReference type="NCBI Taxonomy" id="864069"/>
    <lineage>
        <taxon>Bacteria</taxon>
        <taxon>Pseudomonadati</taxon>
        <taxon>Pseudomonadota</taxon>
        <taxon>Alphaproteobacteria</taxon>
        <taxon>Hyphomicrobiales</taxon>
        <taxon>Methylobacteriaceae</taxon>
        <taxon>Microvirga</taxon>
    </lineage>
</organism>
<sequence>MAATALVYHDIDDVIVTDQSIRLGGAGYIAPGSAAMVVDILDQTGVRLVVASTWRRDAGCRDKLAKAGIGQDCYFMDWRTRDLLPEEEIADLPIRGSEIDRHLQRHRPARYVIIDDDPGMLLHQKHFHIQVDPSIELTWTDAETAIALLRG</sequence>
<gene>
    <name evidence="1" type="ORF">MicloDRAFT_00034820</name>
</gene>
<dbReference type="AlphaFoldDB" id="I4YSI7"/>
<reference evidence="1 2" key="1">
    <citation type="submission" date="2012-02" db="EMBL/GenBank/DDBJ databases">
        <title>Improved High-Quality Draft sequence of Microvirga sp. WSM3557.</title>
        <authorList>
            <consortium name="US DOE Joint Genome Institute"/>
            <person name="Lucas S."/>
            <person name="Han J."/>
            <person name="Lapidus A."/>
            <person name="Cheng J.-F."/>
            <person name="Goodwin L."/>
            <person name="Pitluck S."/>
            <person name="Peters L."/>
            <person name="Zhang X."/>
            <person name="Detter J.C."/>
            <person name="Han C."/>
            <person name="Tapia R."/>
            <person name="Land M."/>
            <person name="Hauser L."/>
            <person name="Kyrpides N."/>
            <person name="Ivanova N."/>
            <person name="Pagani I."/>
            <person name="Brau L."/>
            <person name="Yates R."/>
            <person name="O'Hara G."/>
            <person name="Rui T."/>
            <person name="Howieson J."/>
            <person name="Reeve W."/>
            <person name="Woyke T."/>
        </authorList>
    </citation>
    <scope>NUCLEOTIDE SEQUENCE [LARGE SCALE GENOMIC DNA]</scope>
    <source>
        <strain evidence="1 2">WSM3557</strain>
    </source>
</reference>
<dbReference type="Pfam" id="PF18143">
    <property type="entry name" value="HAD_SAK_2"/>
    <property type="match status" value="1"/>
</dbReference>
<dbReference type="RefSeq" id="WP_009762979.1">
    <property type="nucleotide sequence ID" value="NZ_CP141050.1"/>
</dbReference>
<dbReference type="OrthoDB" id="7990965at2"/>
<dbReference type="Proteomes" id="UP000003947">
    <property type="component" value="Unassembled WGS sequence"/>
</dbReference>
<proteinExistence type="predicted"/>
<accession>I4YSI7</accession>
<keyword evidence="2" id="KW-1185">Reference proteome</keyword>
<evidence type="ECO:0000313" key="1">
    <source>
        <dbReference type="EMBL" id="EIM26929.1"/>
    </source>
</evidence>
<dbReference type="PATRIC" id="fig|864069.3.peg.3796"/>
<dbReference type="HOGENOM" id="CLU_1729286_0_0_5"/>
<dbReference type="eggNOG" id="ENOG502ZMKH">
    <property type="taxonomic scope" value="Bacteria"/>
</dbReference>
<evidence type="ECO:0000313" key="2">
    <source>
        <dbReference type="Proteomes" id="UP000003947"/>
    </source>
</evidence>